<feature type="transmembrane region" description="Helical" evidence="9">
    <location>
        <begin position="3006"/>
        <end position="3026"/>
    </location>
</feature>
<dbReference type="InterPro" id="IPR004117">
    <property type="entry name" value="7tm6_olfct_rcpt"/>
</dbReference>
<dbReference type="GO" id="GO:0004984">
    <property type="term" value="F:olfactory receptor activity"/>
    <property type="evidence" value="ECO:0007669"/>
    <property type="project" value="InterPro"/>
</dbReference>
<feature type="transmembrane region" description="Helical" evidence="9">
    <location>
        <begin position="1409"/>
        <end position="1431"/>
    </location>
</feature>
<evidence type="ECO:0000256" key="9">
    <source>
        <dbReference type="SAM" id="Phobius"/>
    </source>
</evidence>
<keyword evidence="4" id="KW-0552">Olfaction</keyword>
<feature type="transmembrane region" description="Helical" evidence="9">
    <location>
        <begin position="2408"/>
        <end position="2430"/>
    </location>
</feature>
<accession>A0A836E2J5</accession>
<protein>
    <submittedName>
        <fullName evidence="10">OR4 protein</fullName>
    </submittedName>
</protein>
<gene>
    <name evidence="10" type="primary">Gpror4_8</name>
    <name evidence="10" type="ORF">G6Z75_0008734</name>
</gene>
<feature type="transmembrane region" description="Helical" evidence="9">
    <location>
        <begin position="122"/>
        <end position="142"/>
    </location>
</feature>
<reference evidence="10" key="1">
    <citation type="submission" date="2020-02" db="EMBL/GenBank/DDBJ databases">
        <title>Relaxed selection underlies rapid genomic changes in the transitions from sociality to social parasitism in ants.</title>
        <authorList>
            <person name="Bi X."/>
        </authorList>
    </citation>
    <scope>NUCLEOTIDE SEQUENCE</scope>
    <source>
        <strain evidence="10">BGI-DK2013a</strain>
        <tissue evidence="10">Whole body</tissue>
    </source>
</reference>
<feature type="transmembrane region" description="Helical" evidence="9">
    <location>
        <begin position="255"/>
        <end position="283"/>
    </location>
</feature>
<feature type="transmembrane region" description="Helical" evidence="9">
    <location>
        <begin position="2540"/>
        <end position="2569"/>
    </location>
</feature>
<feature type="transmembrane region" description="Helical" evidence="9">
    <location>
        <begin position="2104"/>
        <end position="2125"/>
    </location>
</feature>
<evidence type="ECO:0000256" key="2">
    <source>
        <dbReference type="ARBA" id="ARBA00022606"/>
    </source>
</evidence>
<feature type="transmembrane region" description="Helical" evidence="9">
    <location>
        <begin position="1354"/>
        <end position="1373"/>
    </location>
</feature>
<dbReference type="PANTHER" id="PTHR21137">
    <property type="entry name" value="ODORANT RECEPTOR"/>
    <property type="match status" value="1"/>
</dbReference>
<proteinExistence type="predicted"/>
<evidence type="ECO:0000313" key="11">
    <source>
        <dbReference type="Proteomes" id="UP000667349"/>
    </source>
</evidence>
<dbReference type="Pfam" id="PF02949">
    <property type="entry name" value="7tm_6"/>
    <property type="match status" value="12"/>
</dbReference>
<keyword evidence="6 9" id="KW-0472">Membrane</keyword>
<feature type="transmembrane region" description="Helical" evidence="9">
    <location>
        <begin position="1140"/>
        <end position="1157"/>
    </location>
</feature>
<feature type="transmembrane region" description="Helical" evidence="9">
    <location>
        <begin position="699"/>
        <end position="721"/>
    </location>
</feature>
<evidence type="ECO:0000256" key="1">
    <source>
        <dbReference type="ARBA" id="ARBA00004141"/>
    </source>
</evidence>
<feature type="transmembrane region" description="Helical" evidence="9">
    <location>
        <begin position="2671"/>
        <end position="2699"/>
    </location>
</feature>
<feature type="transmembrane region" description="Helical" evidence="9">
    <location>
        <begin position="2581"/>
        <end position="2598"/>
    </location>
</feature>
<feature type="transmembrane region" description="Helical" evidence="9">
    <location>
        <begin position="1225"/>
        <end position="1241"/>
    </location>
</feature>
<feature type="transmembrane region" description="Helical" evidence="9">
    <location>
        <begin position="1605"/>
        <end position="1622"/>
    </location>
</feature>
<feature type="transmembrane region" description="Helical" evidence="9">
    <location>
        <begin position="2351"/>
        <end position="2369"/>
    </location>
</feature>
<dbReference type="GO" id="GO:0005549">
    <property type="term" value="F:odorant binding"/>
    <property type="evidence" value="ECO:0007669"/>
    <property type="project" value="InterPro"/>
</dbReference>
<feature type="transmembrane region" description="Helical" evidence="9">
    <location>
        <begin position="295"/>
        <end position="315"/>
    </location>
</feature>
<feature type="transmembrane region" description="Helical" evidence="9">
    <location>
        <begin position="3728"/>
        <end position="3748"/>
    </location>
</feature>
<feature type="transmembrane region" description="Helical" evidence="9">
    <location>
        <begin position="2069"/>
        <end position="2092"/>
    </location>
</feature>
<dbReference type="GO" id="GO:0005886">
    <property type="term" value="C:plasma membrane"/>
    <property type="evidence" value="ECO:0007669"/>
    <property type="project" value="TreeGrafter"/>
</dbReference>
<evidence type="ECO:0000256" key="8">
    <source>
        <dbReference type="ARBA" id="ARBA00023224"/>
    </source>
</evidence>
<keyword evidence="11" id="KW-1185">Reference proteome</keyword>
<feature type="transmembrane region" description="Helical" evidence="9">
    <location>
        <begin position="61"/>
        <end position="83"/>
    </location>
</feature>
<feature type="transmembrane region" description="Helical" evidence="9">
    <location>
        <begin position="880"/>
        <end position="908"/>
    </location>
</feature>
<feature type="transmembrane region" description="Helical" evidence="9">
    <location>
        <begin position="2318"/>
        <end position="2336"/>
    </location>
</feature>
<feature type="non-terminal residue" evidence="10">
    <location>
        <position position="1"/>
    </location>
</feature>
<feature type="transmembrane region" description="Helical" evidence="9">
    <location>
        <begin position="3194"/>
        <end position="3215"/>
    </location>
</feature>
<keyword evidence="7" id="KW-0675">Receptor</keyword>
<evidence type="ECO:0000256" key="5">
    <source>
        <dbReference type="ARBA" id="ARBA00022989"/>
    </source>
</evidence>
<feature type="transmembrane region" description="Helical" evidence="9">
    <location>
        <begin position="508"/>
        <end position="530"/>
    </location>
</feature>
<evidence type="ECO:0000256" key="3">
    <source>
        <dbReference type="ARBA" id="ARBA00022692"/>
    </source>
</evidence>
<feature type="transmembrane region" description="Helical" evidence="9">
    <location>
        <begin position="1628"/>
        <end position="1646"/>
    </location>
</feature>
<evidence type="ECO:0000256" key="6">
    <source>
        <dbReference type="ARBA" id="ARBA00023136"/>
    </source>
</evidence>
<keyword evidence="5 9" id="KW-1133">Transmembrane helix</keyword>
<feature type="transmembrane region" description="Helical" evidence="9">
    <location>
        <begin position="2467"/>
        <end position="2489"/>
    </location>
</feature>
<dbReference type="EMBL" id="JAANHZ010000661">
    <property type="protein sequence ID" value="KAG5308409.1"/>
    <property type="molecule type" value="Genomic_DNA"/>
</dbReference>
<feature type="transmembrane region" description="Helical" evidence="9">
    <location>
        <begin position="1882"/>
        <end position="1899"/>
    </location>
</feature>
<feature type="transmembrane region" description="Helical" evidence="9">
    <location>
        <begin position="2966"/>
        <end position="2994"/>
    </location>
</feature>
<feature type="transmembrane region" description="Helical" evidence="9">
    <location>
        <begin position="3361"/>
        <end position="3381"/>
    </location>
</feature>
<feature type="transmembrane region" description="Helical" evidence="9">
    <location>
        <begin position="3692"/>
        <end position="3716"/>
    </location>
</feature>
<keyword evidence="8" id="KW-0807">Transducer</keyword>
<feature type="transmembrane region" description="Helical" evidence="9">
    <location>
        <begin position="173"/>
        <end position="194"/>
    </location>
</feature>
<sequence length="3811" mass="437469">MKVKNTVSPVIEILFRIFGIWPNTSFVLLRRLFWTVSIVFEQVAQYRYIIKNFHLMEFIEIVTILSSVMSYTIFLIKLIIFWYKQRTFNSLLTMMAIDWEKCSRKKFSMFVTSYNAKLSERFANMTVILYSTAVILYSTHILRKHVDDGNASNISTRLLVLEMDLPFDTNKRFVYESVIIVQFFYLLLCSDAIGLLNASLINLILHIGGQIDILRQSLMVIFSKKEKDNLSHFMIKKIIKKHQNIITFSQHIEDLYSYIAMVLFVSDTLIICCLGFTIVASIGGSDVLKNITRTLLFYLVMNMEAFIFCFGGEYLSAKSKSIGDAAYASHWYESGPRNSRIILFLIMRSQIQLTITIGKIMNLSLERFTSVSLFQICFIRIEKSMKQTPTSTINRTIEIPLRIFGIWPGSPYISFCRLFWTIALVVTQSLQYRYIILHLHTVDLSDLMDGLSATLSFSQFSSKLIIFWFNQRKFIEILTMMAEDWNDCDNDDVALRETIGKTKLSSRICNGLIILHTIATFAYAIGILLADADVTDRTVELPFMIKMEYPFVIDTQRKYSLVLVTQFVFVMVCSWGAGLFNALFLTLSKAIGNAAYNSTWYDMKAKDSRVLLFIILRSQRQLKLTAGKMTVLSFECFTNVRYMSNRTINRTVEFMLTMFGVWPGISCVIFYRVFWMITLAINQFFHYSYFVTHFHFDNLFDLMDCLSSFLAHVKLTIKLIIFSLKQRKFVEILTTMAEDWNDCNNENVALRETVDKTKLSSRICNGLIILHTIAAFSYVIGILLTDVDVTDRTVELPLMMKMEYPFVIDTQRKYSLVLVTQFVFVMTLHVGSQINILLCWLSKLGSKDIKNKHDSFVTVTTKIIRKHQKIINLSENVENLYTYIALLQFTSNILMICSLAFLIVTAIGSPDATEQIVRSLLFYAVTNLEAFIFCFAGEYLNNKSKAIGNAAYNYSAWYDMKAKDSRVLLFIILRSQRQLNLTAGKMTVLSFECFTNVRYIYQQCNQINICRKFFEILTMMAEDWNDCIDNNINVRETVCKAKLSDRIANTMFTLHTLSIIGYSIGVLLADVDITEQSELPFLLKVELPVNINTKRAYKMFLTMQFVHLILCSCGTGILNALLLTLAIGSPDATEHIVRSLLFYTVTNLEAFIFCYAGEYMKNKSKAVGNAAYNSVWYEMKPKNSRILIFVMLRAQKQLTLTVGKIMELSLESFTRMNKKSINSNFKRQAVFIFIIKIYMINKNEHVFLTFIIFSFFIFSYFHYFLPLLSIFITNNIYLNKQINKIFNNYYLLYKKGFCVLHTFSHSRIIKLIIYRKFFEILTIMAEDWNDCASSNINMRETACKAKLANRITNAMFTLHTLTIVAYSIGVLLADVDISEQSELPLLLKVELPVNINTKRMYKMLLTMQFVHLIMSGCGTGLLNALLLTLTLHVGGQMDILRCWLSELVPQKNERSEAVTVTTNRIIRKHQRIINFSEYIEDLYTYIALVQFTSNTVLICSLGFLIAIGSPDATEHIMRSLLFYTVTNLEAFIFCYAGEYIKNKSKAIGNAAYNSAWYEMKPKNSRNLIFVILRAQKQLTLTVGKIMDLSLESFTKIMTRKSTLNHTLKFMLTLCGIWPGTSYVLPCRIFWIVSLTITLFCHYRYFLTHVHSAEIIDLMDCLSSFLAYSKIIIKKFVEILTVMAEDWNDCANSDISIRETTRKAKISDRFTNAIITLHTTTVVAYCIGIIIADVDVTNTTKELPLLNKVEIPFDINTQFTYRTVLITEFLLMILCDWAAGITNSLLLSLILHTAGQIEIMRHWLMQFVPCRNEDKHKSVAATTSKIIQKHQKIISFSRNIEILYSYIALLQFVSNTIMICSLGFVIVTAIGSPNAVEQIMKSLLFYTVTNLEAFIFCYAGEYLNNKSKEIGVAAYNCEWYDLKSTESRILLFIILRSQKQLTLTVGKMMDLSLQAFTSCYISLYLIIFLIPYYCTISQSIGNSNASEQLIKSFLFYFITNLETYMFCYAGEYLKNNIIHVGGQMDVLQRWLAEFIPNEIENEQKSVVITTNKIILKHQKIIQISDSIESLYTYIALLIFASNTILMCSLGFLIVTALGTDDVVEQMMKCLLFFMSTNLEAFIFCYAGEYLNSKSKEIGFATYNCAWYNLKSKDSRILLFIILRSQKQLTLTAGKIMDLTLESFTSRRPVCNNCVMYAIGSPDATEHIMRSLLFYTVTNLEAFIFCYAGEYIKNKSKAIGNAAYNSAWYEMKPKNSRNLIFVILRAQKQLTLTVGKIMDLSLESFTKIMTRKSTLNHTLKFMLTLCGIWPGTSYVLPCRIFWIVSLTITLFCHYRYFLTHVHSAEILDLMDCLSSFLAYSKIIIKFLVFWLNERKFVEILTVMAEDWNDCANSDISIRETTRKAKISDRFTNAIITLHTTTVVAYCIGIIIADVDVTNTTKELPLLNKVEIPFDINTQFTYRTVLITEFLLMILCGWAAGITNSLLLSLILHTAGQIEIMRHWLMQFVPCRNEDKHKSVAATTSKIIQKHQKIISFSRNIEILYSYIALLQFVSNTIMICSIGFVIVTAIGSPNAVEQIMKSLLFYTVTNLEAFIFCYAGEYLNNKSKEIGVAAYNCEWYDLKSTESRILLFIILRSQKQLTLTVGKMMDLSLQAFTSKIMNHQNPLNRTAKFILTLSGVWPGASCVLFSRTLFVVSVIIIQCCHYRYFMIHMHSATLWEFMDILPVVMAHSKMLFKCLVFWLNQRKFIEVLTIMQEDLSDCVNNDISLRETASKAKTSERITNLILILHTMTVSDHGIGVILANVDVTDNTTTELRFFTKIEVPFDINTQRTYRCILITEFFFLMMWSWSSGAINSLLIILSKEIGFAAYSSAWYDMKSKDSRVLLFVILRSQKPLTLTAGKMMELSLQSFTSIVHVSGQMDVLQRWLAEFIPKEIENEQKSVVIMINKIILKHQKIIQISDSIESLYTYIALLIFASNTILICSLGFLIVIALGTDDVVEEMIKCLLFFMSTNLEAFIFCYAGEYLNSKSKEIGFATYNCAWYNLKSKDSRILLFIILRSQKQLTLTAGKIMDLTLESFTSVRFKQNRKFLIVNSIFIEQKKIYIYICIYIYIYFYHYRYFLIHFNSDELSNLMDCLSSCMTYMKFTTKVIVFWINQRKFYKTLDMMTEDWDSCADNEIYMNEMIRKAKLSNHINIVIVLLQLVSAFTYCVNIILADVDVTDHTSELLYIHRMELPFDVNTKRTYKIILFTQTVICIMVSMGTGVINTLLVALVLHVGGQMNILCYCLMNFATKGNEKKHQSITTDEIIQRHQKIINFSKNVEKLFTYIALVMFMVNSILICSLAFIVVSAIGTPDAVEQIVRSVFFFAGTNLEAFVFCFAGEYLNNKSKAIGNAAYNTAWYNLKSKDSRILSFIILRSQKQLTLTVGKMADLSLEYFTSKFRQMMSANTITRSIEIGLRIVGIWPGATYAIISRLFWTTTMIVAQIFQYRHMAMHLNSEDISQLMDGLSATLSYSLLCVKLIVFWTKQRIFNDVLASIATDWKECGDALYSMNNVANLSHRFSNLIIGLHSTAVLFYGIGVIALRSDDVIDAADRELFLKMELPFDSGTSPIYEVVMTTQFLHQMTAATVIGVLSALLVTLVLHVGGQVDILREKLVILPKAKKTSVSMIIGSLIRKHQNIIIFTEKIENLYSYIALAQFISNTLVICCLGFIIVNSISANEGSSMLVRSLLFYVVINLEAFIFCFAGEYLSIKSKMIGDAAYESLWYDLTPNENRILLFLIMRSQKQLTITVGKFMNLSLQQFANVSFT</sequence>
<comment type="subcellular location">
    <subcellularLocation>
        <location evidence="1">Membrane</location>
        <topology evidence="1">Multi-pass membrane protein</topology>
    </subcellularLocation>
</comment>
<keyword evidence="3 9" id="KW-0812">Transmembrane</keyword>
<feature type="transmembrane region" description="Helical" evidence="9">
    <location>
        <begin position="2855"/>
        <end position="2874"/>
    </location>
</feature>
<feature type="transmembrane region" description="Helical" evidence="9">
    <location>
        <begin position="2719"/>
        <end position="2741"/>
    </location>
</feature>
<feature type="transmembrane region" description="Helical" evidence="9">
    <location>
        <begin position="1247"/>
        <end position="1272"/>
    </location>
</feature>
<dbReference type="GO" id="GO:0007165">
    <property type="term" value="P:signal transduction"/>
    <property type="evidence" value="ECO:0007669"/>
    <property type="project" value="UniProtKB-KW"/>
</dbReference>
<feature type="transmembrane region" description="Helical" evidence="9">
    <location>
        <begin position="3468"/>
        <end position="3488"/>
    </location>
</feature>
<organism evidence="10 11">
    <name type="scientific">Acromyrmex insinuator</name>
    <dbReference type="NCBI Taxonomy" id="230686"/>
    <lineage>
        <taxon>Eukaryota</taxon>
        <taxon>Metazoa</taxon>
        <taxon>Ecdysozoa</taxon>
        <taxon>Arthropoda</taxon>
        <taxon>Hexapoda</taxon>
        <taxon>Insecta</taxon>
        <taxon>Pterygota</taxon>
        <taxon>Neoptera</taxon>
        <taxon>Endopterygota</taxon>
        <taxon>Hymenoptera</taxon>
        <taxon>Apocrita</taxon>
        <taxon>Aculeata</taxon>
        <taxon>Formicoidea</taxon>
        <taxon>Formicidae</taxon>
        <taxon>Myrmicinae</taxon>
        <taxon>Acromyrmex</taxon>
    </lineage>
</organism>
<dbReference type="Proteomes" id="UP000667349">
    <property type="component" value="Unassembled WGS sequence"/>
</dbReference>
<dbReference type="PANTHER" id="PTHR21137:SF42">
    <property type="entry name" value="ODORANT RECEPTOR 83A"/>
    <property type="match status" value="1"/>
</dbReference>
<feature type="transmembrane region" description="Helical" evidence="9">
    <location>
        <begin position="3103"/>
        <end position="3121"/>
    </location>
</feature>
<feature type="transmembrane region" description="Helical" evidence="9">
    <location>
        <begin position="3622"/>
        <end position="3646"/>
    </location>
</feature>
<feature type="transmembrane region" description="Helical" evidence="9">
    <location>
        <begin position="1482"/>
        <end position="1508"/>
    </location>
</feature>
<feature type="transmembrane region" description="Helical" evidence="9">
    <location>
        <begin position="1950"/>
        <end position="1972"/>
    </location>
</feature>
<feature type="transmembrane region" description="Helical" evidence="9">
    <location>
        <begin position="1841"/>
        <end position="1870"/>
    </location>
</feature>
<feature type="transmembrane region" description="Helical" evidence="9">
    <location>
        <begin position="1709"/>
        <end position="1731"/>
    </location>
</feature>
<feature type="transmembrane region" description="Helical" evidence="9">
    <location>
        <begin position="1768"/>
        <end position="1790"/>
    </location>
</feature>
<feature type="transmembrane region" description="Helical" evidence="9">
    <location>
        <begin position="3563"/>
        <end position="3585"/>
    </location>
</feature>
<feature type="non-terminal residue" evidence="10">
    <location>
        <position position="3811"/>
    </location>
</feature>
<feature type="transmembrane region" description="Helical" evidence="9">
    <location>
        <begin position="1520"/>
        <end position="1537"/>
    </location>
</feature>
<evidence type="ECO:0000256" key="4">
    <source>
        <dbReference type="ARBA" id="ARBA00022725"/>
    </source>
</evidence>
<feature type="transmembrane region" description="Helical" evidence="9">
    <location>
        <begin position="3141"/>
        <end position="3157"/>
    </location>
</feature>
<feature type="transmembrane region" description="Helical" evidence="9">
    <location>
        <begin position="1992"/>
        <end position="2012"/>
    </location>
</feature>
<feature type="transmembrane region" description="Helical" evidence="9">
    <location>
        <begin position="920"/>
        <end position="940"/>
    </location>
</feature>
<feature type="transmembrane region" description="Helical" evidence="9">
    <location>
        <begin position="3325"/>
        <end position="3349"/>
    </location>
</feature>
<feature type="transmembrane region" description="Helical" evidence="9">
    <location>
        <begin position="3508"/>
        <end position="3526"/>
    </location>
</feature>
<evidence type="ECO:0000256" key="7">
    <source>
        <dbReference type="ARBA" id="ARBA00023170"/>
    </source>
</evidence>
<feature type="transmembrane region" description="Helical" evidence="9">
    <location>
        <begin position="763"/>
        <end position="784"/>
    </location>
</feature>
<keyword evidence="2" id="KW-0716">Sensory transduction</keyword>
<comment type="caution">
    <text evidence="10">The sequence shown here is derived from an EMBL/GenBank/DDBJ whole genome shotgun (WGS) entry which is preliminary data.</text>
</comment>
<feature type="transmembrane region" description="Helical" evidence="9">
    <location>
        <begin position="1105"/>
        <end position="1128"/>
    </location>
</feature>
<feature type="transmembrane region" description="Helical" evidence="9">
    <location>
        <begin position="3247"/>
        <end position="3275"/>
    </location>
</feature>
<feature type="transmembrane region" description="Helical" evidence="9">
    <location>
        <begin position="559"/>
        <end position="584"/>
    </location>
</feature>
<feature type="transmembrane region" description="Helical" evidence="9">
    <location>
        <begin position="814"/>
        <end position="841"/>
    </location>
</feature>
<name>A0A836E2J5_9HYME</name>
<feature type="transmembrane region" description="Helical" evidence="9">
    <location>
        <begin position="654"/>
        <end position="679"/>
    </location>
</feature>
<feature type="transmembrane region" description="Helical" evidence="9">
    <location>
        <begin position="20"/>
        <end position="40"/>
    </location>
</feature>
<evidence type="ECO:0000313" key="10">
    <source>
        <dbReference type="EMBL" id="KAG5308409.1"/>
    </source>
</evidence>